<protein>
    <submittedName>
        <fullName evidence="1">MetI-like protein</fullName>
    </submittedName>
</protein>
<proteinExistence type="predicted"/>
<sequence>MKLHNAFSVHGSPSEPSDTARPTRSTVEWNSIIRRSPPVKSLSVYAHAMLPSGALPNKFTFTFLLKACIHGFFSSLSCLHAHIILLGLHRDPFLRSSLITTYAHHRQVSMVDHLFRQETSNDTVVHTALVSAYARCGLLESARKAFDEMPQRNPVSWAALLTAYSGSTRDVEALGVFRRMLIESVECTEAALVCALSSAARLGALMYGQRAHLLIVVSGMHVPSAALGTALLGMYAKCGLVDDALKVFDRMPQRDQPAWTAMISALAAHGRGPEALDLFGEMLEFGFKPDSVICIAVLHACSHAGLVEKAREYFNLMVRVYGIRPGLEHYGCMVDVLGRAGQVEEAWKMVHSMPMEADEYVLKSLLYTCCNHMFLEYAEWAAEKLMSLNAGQASSYVLLSNAYASLGQWDSVERLRKLMRARGVPKISGSSAVE</sequence>
<evidence type="ECO:0000313" key="1">
    <source>
        <dbReference type="EMBL" id="KAH7651075.1"/>
    </source>
</evidence>
<dbReference type="EMBL" id="CM037030">
    <property type="protein sequence ID" value="KAH7651075.1"/>
    <property type="molecule type" value="Genomic_DNA"/>
</dbReference>
<organism evidence="1 2">
    <name type="scientific">Dioscorea alata</name>
    <name type="common">Purple yam</name>
    <dbReference type="NCBI Taxonomy" id="55571"/>
    <lineage>
        <taxon>Eukaryota</taxon>
        <taxon>Viridiplantae</taxon>
        <taxon>Streptophyta</taxon>
        <taxon>Embryophyta</taxon>
        <taxon>Tracheophyta</taxon>
        <taxon>Spermatophyta</taxon>
        <taxon>Magnoliopsida</taxon>
        <taxon>Liliopsida</taxon>
        <taxon>Dioscoreales</taxon>
        <taxon>Dioscoreaceae</taxon>
        <taxon>Dioscorea</taxon>
    </lineage>
</organism>
<dbReference type="Proteomes" id="UP000827976">
    <property type="component" value="Chromosome 20"/>
</dbReference>
<gene>
    <name evidence="1" type="ORF">IHE45_20G033600</name>
</gene>
<name>A0ACB7TT09_DIOAL</name>
<keyword evidence="2" id="KW-1185">Reference proteome</keyword>
<accession>A0ACB7TT09</accession>
<comment type="caution">
    <text evidence="1">The sequence shown here is derived from an EMBL/GenBank/DDBJ whole genome shotgun (WGS) entry which is preliminary data.</text>
</comment>
<evidence type="ECO:0000313" key="2">
    <source>
        <dbReference type="Proteomes" id="UP000827976"/>
    </source>
</evidence>
<reference evidence="2" key="1">
    <citation type="journal article" date="2022" name="Nat. Commun.">
        <title>Chromosome evolution and the genetic basis of agronomically important traits in greater yam.</title>
        <authorList>
            <person name="Bredeson J.V."/>
            <person name="Lyons J.B."/>
            <person name="Oniyinde I.O."/>
            <person name="Okereke N.R."/>
            <person name="Kolade O."/>
            <person name="Nnabue I."/>
            <person name="Nwadili C.O."/>
            <person name="Hribova E."/>
            <person name="Parker M."/>
            <person name="Nwogha J."/>
            <person name="Shu S."/>
            <person name="Carlson J."/>
            <person name="Kariba R."/>
            <person name="Muthemba S."/>
            <person name="Knop K."/>
            <person name="Barton G.J."/>
            <person name="Sherwood A.V."/>
            <person name="Lopez-Montes A."/>
            <person name="Asiedu R."/>
            <person name="Jamnadass R."/>
            <person name="Muchugi A."/>
            <person name="Goodstein D."/>
            <person name="Egesi C.N."/>
            <person name="Featherston J."/>
            <person name="Asfaw A."/>
            <person name="Simpson G.G."/>
            <person name="Dolezel J."/>
            <person name="Hendre P.S."/>
            <person name="Van Deynze A."/>
            <person name="Kumar P.L."/>
            <person name="Obidiegwu J.E."/>
            <person name="Bhattacharjee R."/>
            <person name="Rokhsar D.S."/>
        </authorList>
    </citation>
    <scope>NUCLEOTIDE SEQUENCE [LARGE SCALE GENOMIC DNA]</scope>
    <source>
        <strain evidence="2">cv. TDa95/00328</strain>
    </source>
</reference>